<accession>A0ABQ3P696</accession>
<sequence>MAWTGLTMKTRAWGAVAAVAPGEGRRAPAAARVRAAAARRRRGVRRAVMDILLRGGAATR</sequence>
<name>A0ABQ3P696_9ACTN</name>
<organism evidence="1 2">
    <name type="scientific">Streptomyces hydrogenans</name>
    <dbReference type="NCBI Taxonomy" id="1873719"/>
    <lineage>
        <taxon>Bacteria</taxon>
        <taxon>Bacillati</taxon>
        <taxon>Actinomycetota</taxon>
        <taxon>Actinomycetes</taxon>
        <taxon>Kitasatosporales</taxon>
        <taxon>Streptomycetaceae</taxon>
        <taxon>Streptomyces</taxon>
    </lineage>
</organism>
<protein>
    <submittedName>
        <fullName evidence="1">Uncharacterized protein</fullName>
    </submittedName>
</protein>
<evidence type="ECO:0000313" key="2">
    <source>
        <dbReference type="Proteomes" id="UP001052739"/>
    </source>
</evidence>
<gene>
    <name evidence="1" type="ORF">Shyd_19190</name>
</gene>
<keyword evidence="2" id="KW-1185">Reference proteome</keyword>
<reference evidence="1" key="1">
    <citation type="submission" date="2024-05" db="EMBL/GenBank/DDBJ databases">
        <title>Whole genome shotgun sequence of Streptomyces hydrogenans NBRC 13475.</title>
        <authorList>
            <person name="Komaki H."/>
            <person name="Tamura T."/>
        </authorList>
    </citation>
    <scope>NUCLEOTIDE SEQUENCE</scope>
    <source>
        <strain evidence="1">NBRC 13475</strain>
    </source>
</reference>
<dbReference type="EMBL" id="BNDW01000018">
    <property type="protein sequence ID" value="GHI20548.1"/>
    <property type="molecule type" value="Genomic_DNA"/>
</dbReference>
<evidence type="ECO:0000313" key="1">
    <source>
        <dbReference type="EMBL" id="GHI20548.1"/>
    </source>
</evidence>
<proteinExistence type="predicted"/>
<dbReference type="Proteomes" id="UP001052739">
    <property type="component" value="Unassembled WGS sequence"/>
</dbReference>
<comment type="caution">
    <text evidence="1">The sequence shown here is derived from an EMBL/GenBank/DDBJ whole genome shotgun (WGS) entry which is preliminary data.</text>
</comment>